<dbReference type="Pfam" id="PF00578">
    <property type="entry name" value="AhpC-TSA"/>
    <property type="match status" value="1"/>
</dbReference>
<dbReference type="EMBL" id="FOIA01000001">
    <property type="protein sequence ID" value="SES66015.1"/>
    <property type="molecule type" value="Genomic_DNA"/>
</dbReference>
<protein>
    <submittedName>
        <fullName evidence="2">Peroxiredoxin</fullName>
    </submittedName>
</protein>
<dbReference type="GO" id="GO:0016209">
    <property type="term" value="F:antioxidant activity"/>
    <property type="evidence" value="ECO:0007669"/>
    <property type="project" value="InterPro"/>
</dbReference>
<dbReference type="Gene3D" id="3.40.30.10">
    <property type="entry name" value="Glutaredoxin"/>
    <property type="match status" value="1"/>
</dbReference>
<dbReference type="AlphaFoldDB" id="A0A1H9YC60"/>
<dbReference type="Proteomes" id="UP000199345">
    <property type="component" value="Unassembled WGS sequence"/>
</dbReference>
<dbReference type="PROSITE" id="PS51352">
    <property type="entry name" value="THIOREDOXIN_2"/>
    <property type="match status" value="1"/>
</dbReference>
<proteinExistence type="predicted"/>
<dbReference type="GO" id="GO:0016491">
    <property type="term" value="F:oxidoreductase activity"/>
    <property type="evidence" value="ECO:0007669"/>
    <property type="project" value="InterPro"/>
</dbReference>
<feature type="domain" description="Thioredoxin" evidence="1">
    <location>
        <begin position="25"/>
        <end position="195"/>
    </location>
</feature>
<dbReference type="SUPFAM" id="SSF52833">
    <property type="entry name" value="Thioredoxin-like"/>
    <property type="match status" value="1"/>
</dbReference>
<keyword evidence="3" id="KW-1185">Reference proteome</keyword>
<dbReference type="OrthoDB" id="9798454at2"/>
<reference evidence="3" key="1">
    <citation type="submission" date="2016-10" db="EMBL/GenBank/DDBJ databases">
        <authorList>
            <person name="Varghese N."/>
            <person name="Submissions S."/>
        </authorList>
    </citation>
    <scope>NUCLEOTIDE SEQUENCE [LARGE SCALE GENOMIC DNA]</scope>
    <source>
        <strain evidence="3">Nm71</strain>
    </source>
</reference>
<organism evidence="2 3">
    <name type="scientific">Nitrosomonas marina</name>
    <dbReference type="NCBI Taxonomy" id="917"/>
    <lineage>
        <taxon>Bacteria</taxon>
        <taxon>Pseudomonadati</taxon>
        <taxon>Pseudomonadota</taxon>
        <taxon>Betaproteobacteria</taxon>
        <taxon>Nitrosomonadales</taxon>
        <taxon>Nitrosomonadaceae</taxon>
        <taxon>Nitrosomonas</taxon>
    </lineage>
</organism>
<sequence>MLSKTEHLKLRAIEVLNERIERKIIPVGSILPNVTIRTFDGREQKISEFHQTKPLLIAFMRASWCPYCRAQMEMINGMAKSFKQLGCEIVVITRETPEESTFSSEAAVLVTDLTNDFGKKLGMTYFATQEITQIYNDLDIIGDVEGYFDTSELNVPATYIIAPGKGQIIFKHAMRDYTKRATGSEIIIELSRLNN</sequence>
<evidence type="ECO:0000259" key="1">
    <source>
        <dbReference type="PROSITE" id="PS51352"/>
    </source>
</evidence>
<dbReference type="InterPro" id="IPR000866">
    <property type="entry name" value="AhpC/TSA"/>
</dbReference>
<accession>A0A1H9YC60</accession>
<evidence type="ECO:0000313" key="2">
    <source>
        <dbReference type="EMBL" id="SES66015.1"/>
    </source>
</evidence>
<dbReference type="InterPro" id="IPR036249">
    <property type="entry name" value="Thioredoxin-like_sf"/>
</dbReference>
<dbReference type="RefSeq" id="WP_090655196.1">
    <property type="nucleotide sequence ID" value="NZ_FOIA01000001.1"/>
</dbReference>
<gene>
    <name evidence="2" type="ORF">SAMN05216326_101172</name>
</gene>
<name>A0A1H9YC60_9PROT</name>
<evidence type="ECO:0000313" key="3">
    <source>
        <dbReference type="Proteomes" id="UP000199345"/>
    </source>
</evidence>
<dbReference type="InterPro" id="IPR013766">
    <property type="entry name" value="Thioredoxin_domain"/>
</dbReference>